<dbReference type="GO" id="GO:0030638">
    <property type="term" value="P:polyketide metabolic process"/>
    <property type="evidence" value="ECO:0007669"/>
    <property type="project" value="InterPro"/>
</dbReference>
<dbReference type="InterPro" id="IPR009959">
    <property type="entry name" value="Cyclase_SnoaL-like"/>
</dbReference>
<protein>
    <submittedName>
        <fullName evidence="1">Predicted ester cyclase</fullName>
    </submittedName>
</protein>
<sequence length="141" mass="15761">MKVYDGKQIYELWVKAWNEDVSVLEEITSADCTVHQARTDGKTSDEIKGSEALKGIIMDSCAFFEDVKMTIEVGPIVDKSYVSARWEFTGSYKGGMQGAKAEIGEKMSFNGMDILFVKDGLIKDYWVSSDGVNLMEQLGMF</sequence>
<proteinExistence type="predicted"/>
<dbReference type="Gene3D" id="3.10.450.50">
    <property type="match status" value="1"/>
</dbReference>
<accession>A0A1M7QFS4</accession>
<gene>
    <name evidence="1" type="ORF">SAMN05216179_3111</name>
</gene>
<evidence type="ECO:0000313" key="2">
    <source>
        <dbReference type="Proteomes" id="UP000184184"/>
    </source>
</evidence>
<dbReference type="AlphaFoldDB" id="A0A1M7QFS4"/>
<dbReference type="Pfam" id="PF07366">
    <property type="entry name" value="SnoaL"/>
    <property type="match status" value="1"/>
</dbReference>
<dbReference type="Proteomes" id="UP000184184">
    <property type="component" value="Unassembled WGS sequence"/>
</dbReference>
<reference evidence="1 2" key="1">
    <citation type="submission" date="2016-11" db="EMBL/GenBank/DDBJ databases">
        <authorList>
            <person name="Jaros S."/>
            <person name="Januszkiewicz K."/>
            <person name="Wedrychowicz H."/>
        </authorList>
    </citation>
    <scope>NUCLEOTIDE SEQUENCE [LARGE SCALE GENOMIC DNA]</scope>
    <source>
        <strain evidence="1 2">CGMCC 1.10681</strain>
    </source>
</reference>
<name>A0A1M7QFS4_9BACI</name>
<keyword evidence="2" id="KW-1185">Reference proteome</keyword>
<evidence type="ECO:0000313" key="1">
    <source>
        <dbReference type="EMBL" id="SHN29879.1"/>
    </source>
</evidence>
<organism evidence="1 2">
    <name type="scientific">Gracilibacillus kekensis</name>
    <dbReference type="NCBI Taxonomy" id="1027249"/>
    <lineage>
        <taxon>Bacteria</taxon>
        <taxon>Bacillati</taxon>
        <taxon>Bacillota</taxon>
        <taxon>Bacilli</taxon>
        <taxon>Bacillales</taxon>
        <taxon>Bacillaceae</taxon>
        <taxon>Gracilibacillus</taxon>
    </lineage>
</organism>
<dbReference type="OrthoDB" id="4774596at2"/>
<dbReference type="EMBL" id="FRCZ01000007">
    <property type="protein sequence ID" value="SHN29879.1"/>
    <property type="molecule type" value="Genomic_DNA"/>
</dbReference>
<dbReference type="SUPFAM" id="SSF54427">
    <property type="entry name" value="NTF2-like"/>
    <property type="match status" value="1"/>
</dbReference>
<dbReference type="InterPro" id="IPR032710">
    <property type="entry name" value="NTF2-like_dom_sf"/>
</dbReference>
<dbReference type="STRING" id="1027249.SAMN05216179_3111"/>
<dbReference type="RefSeq" id="WP_073202759.1">
    <property type="nucleotide sequence ID" value="NZ_FRCZ01000007.1"/>
</dbReference>